<dbReference type="Proteomes" id="UP000183114">
    <property type="component" value="Unassembled WGS sequence"/>
</dbReference>
<evidence type="ECO:0000259" key="2">
    <source>
        <dbReference type="PROSITE" id="PS51176"/>
    </source>
</evidence>
<feature type="domain" description="Prephenate/arogenate dehydrogenase" evidence="2">
    <location>
        <begin position="4"/>
        <end position="282"/>
    </location>
</feature>
<dbReference type="SUPFAM" id="SSF51735">
    <property type="entry name" value="NAD(P)-binding Rossmann-fold domains"/>
    <property type="match status" value="1"/>
</dbReference>
<dbReference type="InterPro" id="IPR001509">
    <property type="entry name" value="Epimerase_deHydtase"/>
</dbReference>
<dbReference type="InterPro" id="IPR008927">
    <property type="entry name" value="6-PGluconate_DH-like_C_sf"/>
</dbReference>
<dbReference type="InterPro" id="IPR036291">
    <property type="entry name" value="NAD(P)-bd_dom_sf"/>
</dbReference>
<dbReference type="GO" id="GO:0004665">
    <property type="term" value="F:prephenate dehydrogenase (NADP+) activity"/>
    <property type="evidence" value="ECO:0007669"/>
    <property type="project" value="InterPro"/>
</dbReference>
<dbReference type="EMBL" id="FNTF01000002">
    <property type="protein sequence ID" value="SED80566.1"/>
    <property type="molecule type" value="Genomic_DNA"/>
</dbReference>
<dbReference type="Gene3D" id="1.10.3660.10">
    <property type="entry name" value="6-phosphogluconate dehydrogenase C-terminal like domain"/>
    <property type="match status" value="1"/>
</dbReference>
<protein>
    <submittedName>
        <fullName evidence="3">Prephenate dehydrogenase</fullName>
    </submittedName>
</protein>
<dbReference type="Pfam" id="PF01370">
    <property type="entry name" value="Epimerase"/>
    <property type="match status" value="1"/>
</dbReference>
<gene>
    <name evidence="3" type="ORF">SAMN04490185_4235</name>
</gene>
<evidence type="ECO:0000313" key="4">
    <source>
        <dbReference type="Proteomes" id="UP000183114"/>
    </source>
</evidence>
<name>A0A1H5DP46_9PSED</name>
<dbReference type="PANTHER" id="PTHR21363">
    <property type="entry name" value="PREPHENATE DEHYDROGENASE"/>
    <property type="match status" value="1"/>
</dbReference>
<reference evidence="3 4" key="1">
    <citation type="submission" date="2016-10" db="EMBL/GenBank/DDBJ databases">
        <authorList>
            <person name="de Groot N.N."/>
        </authorList>
    </citation>
    <scope>NUCLEOTIDE SEQUENCE [LARGE SCALE GENOMIC DNA]</scope>
    <source>
        <strain evidence="3 4">BS3655</strain>
    </source>
</reference>
<dbReference type="InterPro" id="IPR003099">
    <property type="entry name" value="Prephen_DH"/>
</dbReference>
<keyword evidence="1" id="KW-0560">Oxidoreductase</keyword>
<dbReference type="GO" id="GO:0070403">
    <property type="term" value="F:NAD+ binding"/>
    <property type="evidence" value="ECO:0007669"/>
    <property type="project" value="TreeGrafter"/>
</dbReference>
<dbReference type="Gene3D" id="3.40.50.720">
    <property type="entry name" value="NAD(P)-binding Rossmann-like Domain"/>
    <property type="match status" value="1"/>
</dbReference>
<dbReference type="Pfam" id="PF20463">
    <property type="entry name" value="PDH_C"/>
    <property type="match status" value="1"/>
</dbReference>
<dbReference type="PANTHER" id="PTHR21363:SF0">
    <property type="entry name" value="PREPHENATE DEHYDROGENASE [NADP(+)]"/>
    <property type="match status" value="1"/>
</dbReference>
<proteinExistence type="predicted"/>
<dbReference type="GO" id="GO:0006571">
    <property type="term" value="P:tyrosine biosynthetic process"/>
    <property type="evidence" value="ECO:0007669"/>
    <property type="project" value="InterPro"/>
</dbReference>
<sequence length="290" mass="31641">MMSDTVVVLGGAGLVGSLISRILMQYGYDVRVVDRRPSEQESGFYEVDVTSPFSNTGHIFQGAVAVVFALPENVAIRAIPWVVGSVSNDVVFIPTCSVQEPFYRALKNASSKQPFVGVNPMFSPKLSVQGRTVAICLEDGDSPSTFIEQHLMGAGMKIKRMTPVAHDELMALCQALPHAAILGFGLALARSSLDLESALEVMPPPMRTMMALLSRVLVNPPEVYWDIQLENDQANRQRAALAEGMERLMSNVSNQNFDEFRRDLQGVSDALGSRLNPGAVDCQHVFSLLN</sequence>
<dbReference type="SUPFAM" id="SSF48179">
    <property type="entry name" value="6-phosphogluconate dehydrogenase C-terminal domain-like"/>
    <property type="match status" value="1"/>
</dbReference>
<dbReference type="InterPro" id="IPR046825">
    <property type="entry name" value="PDH_C"/>
</dbReference>
<organism evidence="3 4">
    <name type="scientific">Pseudomonas frederiksbergensis</name>
    <dbReference type="NCBI Taxonomy" id="104087"/>
    <lineage>
        <taxon>Bacteria</taxon>
        <taxon>Pseudomonadati</taxon>
        <taxon>Pseudomonadota</taxon>
        <taxon>Gammaproteobacteria</taxon>
        <taxon>Pseudomonadales</taxon>
        <taxon>Pseudomonadaceae</taxon>
        <taxon>Pseudomonas</taxon>
    </lineage>
</organism>
<dbReference type="PROSITE" id="PS51176">
    <property type="entry name" value="PDH_ADH"/>
    <property type="match status" value="1"/>
</dbReference>
<evidence type="ECO:0000313" key="3">
    <source>
        <dbReference type="EMBL" id="SED80566.1"/>
    </source>
</evidence>
<dbReference type="GO" id="GO:0008977">
    <property type="term" value="F:prephenate dehydrogenase (NAD+) activity"/>
    <property type="evidence" value="ECO:0007669"/>
    <property type="project" value="InterPro"/>
</dbReference>
<evidence type="ECO:0000256" key="1">
    <source>
        <dbReference type="ARBA" id="ARBA00023002"/>
    </source>
</evidence>
<accession>A0A1H5DP46</accession>
<dbReference type="RefSeq" id="WP_074877156.1">
    <property type="nucleotide sequence ID" value="NZ_FNTF01000002.1"/>
</dbReference>
<dbReference type="AlphaFoldDB" id="A0A1H5DP46"/>
<dbReference type="InterPro" id="IPR050812">
    <property type="entry name" value="Preph/Arog_dehydrog"/>
</dbReference>